<evidence type="ECO:0000313" key="4">
    <source>
        <dbReference type="Proteomes" id="UP001162131"/>
    </source>
</evidence>
<keyword evidence="4" id="KW-1185">Reference proteome</keyword>
<feature type="signal peptide" evidence="1">
    <location>
        <begin position="1"/>
        <end position="20"/>
    </location>
</feature>
<gene>
    <name evidence="3" type="ORF">BSTOLATCC_MIC64180</name>
</gene>
<feature type="domain" description="EGF-like" evidence="2">
    <location>
        <begin position="669"/>
        <end position="719"/>
    </location>
</feature>
<dbReference type="InterPro" id="IPR000742">
    <property type="entry name" value="EGF"/>
</dbReference>
<accession>A0AAU9KDZ5</accession>
<dbReference type="Proteomes" id="UP001162131">
    <property type="component" value="Unassembled WGS sequence"/>
</dbReference>
<dbReference type="Gene3D" id="2.10.220.10">
    <property type="entry name" value="Hormone Receptor, Insulin-like Growth Factor Receptor 1, Chain A, domain 2"/>
    <property type="match status" value="1"/>
</dbReference>
<dbReference type="InterPro" id="IPR009030">
    <property type="entry name" value="Growth_fac_rcpt_cys_sf"/>
</dbReference>
<feature type="domain" description="EGF-like" evidence="2">
    <location>
        <begin position="257"/>
        <end position="311"/>
    </location>
</feature>
<feature type="domain" description="EGF-like" evidence="2">
    <location>
        <begin position="316"/>
        <end position="372"/>
    </location>
</feature>
<protein>
    <recommendedName>
        <fullName evidence="2">EGF-like domain-containing protein</fullName>
    </recommendedName>
</protein>
<comment type="caution">
    <text evidence="3">The sequence shown here is derived from an EMBL/GenBank/DDBJ whole genome shotgun (WGS) entry which is preliminary data.</text>
</comment>
<dbReference type="AlphaFoldDB" id="A0AAU9KDZ5"/>
<dbReference type="EMBL" id="CAJZBQ010000062">
    <property type="protein sequence ID" value="CAG9335717.1"/>
    <property type="molecule type" value="Genomic_DNA"/>
</dbReference>
<dbReference type="PANTHER" id="PTHR15332">
    <property type="entry name" value="PROPROTEIN CONVERTASE SUBTILISIN_KEXIN TYPE 5-LIKE"/>
    <property type="match status" value="1"/>
</dbReference>
<evidence type="ECO:0000313" key="3">
    <source>
        <dbReference type="EMBL" id="CAG9335717.1"/>
    </source>
</evidence>
<dbReference type="SMART" id="SM00181">
    <property type="entry name" value="EGF"/>
    <property type="match status" value="5"/>
</dbReference>
<name>A0AAU9KDZ5_9CILI</name>
<keyword evidence="1" id="KW-0732">Signal</keyword>
<feature type="chain" id="PRO_5043437515" description="EGF-like domain-containing protein" evidence="1">
    <location>
        <begin position="21"/>
        <end position="741"/>
    </location>
</feature>
<dbReference type="PANTHER" id="PTHR15332:SF175">
    <property type="entry name" value="PROPROTEIN CONVERTASE SUBTILISIN_KEXIN TYPE 5-LIKE"/>
    <property type="match status" value="1"/>
</dbReference>
<evidence type="ECO:0000259" key="2">
    <source>
        <dbReference type="SMART" id="SM00181"/>
    </source>
</evidence>
<dbReference type="InterPro" id="IPR006212">
    <property type="entry name" value="Furin_repeat"/>
</dbReference>
<dbReference type="SUPFAM" id="SSF57184">
    <property type="entry name" value="Growth factor receptor domain"/>
    <property type="match status" value="4"/>
</dbReference>
<sequence length="741" mass="78842">MLKGTVIWACVLTILSFTAASSKFEAKDLNSDSQFVLKSLAEFSQQAYLYEPLRIHTQTIEESFSDDEANKNLQSALATSAKIISDLLLTKPTNGKLTLSENNQCADIMLGQMIQSEDLSADITIFAVNNEEKAEITTSKICEVSEDKTIKSIVLEINAEKLMKLDELSQVKELCTAISKVLYEDKEVEKQMLLSEMAKFLSKEREIKIAPILGACAVGVGGCASCDTTNTNCLMCEATNYYPSGEICLACTPPCAECVGTETFCTTCYDAINMINNAGACICTDPNASFSTTSYTCVCNSGYSSIGGICIYCAAPCATCSAGNTCSSCYDETYMTLTGGVCTCRDLNASFSTTSNTCVCNAGYYSNAGICIDCAAPCATCSDANTCLSCDDAHMTLYEGTCSCDWGYYLNDGICTACVAPCSVCISADYCIGCEDPDHMALSSGTCICIDPNASFSTTSLTCVCNSGYSSVGGVCTACIAPCSTCQTSPYLCTSCDDAANMVLMGSDCVCTDINAYFNDESLTCQCKSSYFSNSGVCTHCDATCSTCSGSADFCTSCRDSAHMILTPDTGVCSCKDPNASFNEIIGRCQCNSGYISDLGFCDACVLPCATCSSSLTFCTSCEDPTNMYLNTVAGTCRCWDLYASFDQTSKTCQCIQGYYMSSSGTCQPCISPCAQCSNSATFCTACNDFANMNLNAITGTCTCKEPNYQFNPWVKACQSNSGCNCNQCGTIINNIINFNF</sequence>
<proteinExistence type="predicted"/>
<organism evidence="3 4">
    <name type="scientific">Blepharisma stoltei</name>
    <dbReference type="NCBI Taxonomy" id="1481888"/>
    <lineage>
        <taxon>Eukaryota</taxon>
        <taxon>Sar</taxon>
        <taxon>Alveolata</taxon>
        <taxon>Ciliophora</taxon>
        <taxon>Postciliodesmatophora</taxon>
        <taxon>Heterotrichea</taxon>
        <taxon>Heterotrichida</taxon>
        <taxon>Blepharismidae</taxon>
        <taxon>Blepharisma</taxon>
    </lineage>
</organism>
<feature type="domain" description="EGF-like" evidence="2">
    <location>
        <begin position="373"/>
        <end position="416"/>
    </location>
</feature>
<feature type="domain" description="EGF-like" evidence="2">
    <location>
        <begin position="478"/>
        <end position="510"/>
    </location>
</feature>
<evidence type="ECO:0000256" key="1">
    <source>
        <dbReference type="SAM" id="SignalP"/>
    </source>
</evidence>
<reference evidence="3" key="1">
    <citation type="submission" date="2021-09" db="EMBL/GenBank/DDBJ databases">
        <authorList>
            <consortium name="AG Swart"/>
            <person name="Singh M."/>
            <person name="Singh A."/>
            <person name="Seah K."/>
            <person name="Emmerich C."/>
        </authorList>
    </citation>
    <scope>NUCLEOTIDE SEQUENCE</scope>
    <source>
        <strain evidence="3">ATCC30299</strain>
    </source>
</reference>
<dbReference type="SMART" id="SM00261">
    <property type="entry name" value="FU"/>
    <property type="match status" value="7"/>
</dbReference>